<evidence type="ECO:0000313" key="10">
    <source>
        <dbReference type="EMBL" id="RIY02833.1"/>
    </source>
</evidence>
<dbReference type="Gene3D" id="2.30.40.10">
    <property type="entry name" value="Urease, subunit C, domain 1"/>
    <property type="match status" value="1"/>
</dbReference>
<dbReference type="PANTHER" id="PTHR11647:SF1">
    <property type="entry name" value="COLLAPSIN RESPONSE MEDIATOR PROTEIN"/>
    <property type="match status" value="1"/>
</dbReference>
<evidence type="ECO:0000256" key="3">
    <source>
        <dbReference type="ARBA" id="ARBA00022553"/>
    </source>
</evidence>
<dbReference type="Pfam" id="PF01979">
    <property type="entry name" value="Amidohydro_1"/>
    <property type="match status" value="1"/>
</dbReference>
<keyword evidence="4" id="KW-0479">Metal-binding</keyword>
<keyword evidence="5 10" id="KW-0378">Hydrolase</keyword>
<sequence length="476" mass="50933">MHELVIRNGRVARCEGWLEADIGIEGGRIAALGKGLEGRRSIDAAGLWVLPGGIDAHCHLDQPSWGGADTADDFGSGSISAAFGGTTCLVPFAMPAPGTSAVEGLERAMARSAGRSFVDYGFHGVVTPGTGGNVDRQVETLAARGVPSVKVFLTYEGFAAGDDLVLGLMDAARASRSTVLVHAENDAAIRRTRGRLLAAGRRSLRFHLVAGAMPAEREATHRVATLAEIAGARAAILHVSGRQSAEEVERARERGVAVVAETCPQYVLLDASVFDGPEREAARFLFSPPPRGADDNAFLWHALAEGRIALWSSDHSPYRLADKLPRTADASFADAVSGVPGLETRLPLLFSEGLLAGRLSLARYLELSAETAARLYGLDDRKGRIAVGLDADIALWDPAARWTVRHEDLHSNVDFSPFEGRRIRGRPVTVLLRGEPVVQDGRLVAAAPAGRFQARHRAAPDSFPIPLEEHQPWRVT</sequence>
<comment type="function">
    <text evidence="6">Catalyzes the stereospecific hydrolysis of the cyclic amide bond of D-hydantoin derivatives.</text>
</comment>
<evidence type="ECO:0000256" key="4">
    <source>
        <dbReference type="ARBA" id="ARBA00022723"/>
    </source>
</evidence>
<keyword evidence="11" id="KW-1185">Reference proteome</keyword>
<accession>A0A3A1WQ11</accession>
<dbReference type="OrthoDB" id="9775759at2"/>
<dbReference type="Gene3D" id="3.20.20.140">
    <property type="entry name" value="Metal-dependent hydrolases"/>
    <property type="match status" value="1"/>
</dbReference>
<dbReference type="InterPro" id="IPR050378">
    <property type="entry name" value="Metallo-dep_Hydrolases_sf"/>
</dbReference>
<dbReference type="SUPFAM" id="SSF51556">
    <property type="entry name" value="Metallo-dependent hydrolases"/>
    <property type="match status" value="1"/>
</dbReference>
<dbReference type="GO" id="GO:0046872">
    <property type="term" value="F:metal ion binding"/>
    <property type="evidence" value="ECO:0007669"/>
    <property type="project" value="UniProtKB-KW"/>
</dbReference>
<dbReference type="InterPro" id="IPR006680">
    <property type="entry name" value="Amidohydro-rel"/>
</dbReference>
<dbReference type="Proteomes" id="UP000265750">
    <property type="component" value="Unassembled WGS sequence"/>
</dbReference>
<evidence type="ECO:0000259" key="9">
    <source>
        <dbReference type="Pfam" id="PF01979"/>
    </source>
</evidence>
<evidence type="ECO:0000256" key="7">
    <source>
        <dbReference type="ARBA" id="ARBA00068457"/>
    </source>
</evidence>
<dbReference type="EMBL" id="QYRN01000002">
    <property type="protein sequence ID" value="RIY02833.1"/>
    <property type="molecule type" value="Genomic_DNA"/>
</dbReference>
<dbReference type="InterPro" id="IPR011059">
    <property type="entry name" value="Metal-dep_hydrolase_composite"/>
</dbReference>
<dbReference type="FunFam" id="3.20.20.140:FF:000217">
    <property type="entry name" value="Dihydropyrimidinase-related protein 1"/>
    <property type="match status" value="1"/>
</dbReference>
<evidence type="ECO:0000256" key="1">
    <source>
        <dbReference type="ARBA" id="ARBA00001947"/>
    </source>
</evidence>
<comment type="similarity">
    <text evidence="2">Belongs to the metallo-dependent hydrolases superfamily. Hydantoinase/dihydropyrimidinase family.</text>
</comment>
<evidence type="ECO:0000256" key="6">
    <source>
        <dbReference type="ARBA" id="ARBA00055040"/>
    </source>
</evidence>
<dbReference type="GO" id="GO:0016812">
    <property type="term" value="F:hydrolase activity, acting on carbon-nitrogen (but not peptide) bonds, in cyclic amides"/>
    <property type="evidence" value="ECO:0007669"/>
    <property type="project" value="TreeGrafter"/>
</dbReference>
<evidence type="ECO:0000256" key="8">
    <source>
        <dbReference type="PIRSR" id="PIRSR611778-50"/>
    </source>
</evidence>
<gene>
    <name evidence="10" type="primary">hydA</name>
    <name evidence="10" type="ORF">D3218_04115</name>
</gene>
<dbReference type="InterPro" id="IPR032466">
    <property type="entry name" value="Metal_Hydrolase"/>
</dbReference>
<keyword evidence="3" id="KW-0597">Phosphoprotein</keyword>
<evidence type="ECO:0000256" key="5">
    <source>
        <dbReference type="ARBA" id="ARBA00022801"/>
    </source>
</evidence>
<dbReference type="NCBIfam" id="TIGR02033">
    <property type="entry name" value="D-hydantoinase"/>
    <property type="match status" value="1"/>
</dbReference>
<feature type="modified residue" description="N6-carboxylysine" evidence="8">
    <location>
        <position position="150"/>
    </location>
</feature>
<dbReference type="RefSeq" id="WP_119538910.1">
    <property type="nucleotide sequence ID" value="NZ_QYRN01000002.1"/>
</dbReference>
<feature type="domain" description="Amidohydrolase-related" evidence="9">
    <location>
        <begin position="48"/>
        <end position="406"/>
    </location>
</feature>
<comment type="PTM">
    <text evidence="8">Carbamylation allows a single lysine to coordinate two divalent metal cations.</text>
</comment>
<dbReference type="SUPFAM" id="SSF51338">
    <property type="entry name" value="Composite domain of metallo-dependent hydrolases"/>
    <property type="match status" value="1"/>
</dbReference>
<dbReference type="InterPro" id="IPR011778">
    <property type="entry name" value="Hydantoinase/dihydroPyrase"/>
</dbReference>
<evidence type="ECO:0000256" key="2">
    <source>
        <dbReference type="ARBA" id="ARBA00008829"/>
    </source>
</evidence>
<reference evidence="11" key="1">
    <citation type="submission" date="2018-09" db="EMBL/GenBank/DDBJ databases">
        <authorList>
            <person name="Tuo L."/>
        </authorList>
    </citation>
    <scope>NUCLEOTIDE SEQUENCE [LARGE SCALE GENOMIC DNA]</scope>
    <source>
        <strain evidence="11">M2BS4Y-1</strain>
    </source>
</reference>
<dbReference type="GO" id="GO:0005829">
    <property type="term" value="C:cytosol"/>
    <property type="evidence" value="ECO:0007669"/>
    <property type="project" value="TreeGrafter"/>
</dbReference>
<comment type="cofactor">
    <cofactor evidence="1">
        <name>Zn(2+)</name>
        <dbReference type="ChEBI" id="CHEBI:29105"/>
    </cofactor>
</comment>
<name>A0A3A1WQ11_9HYPH</name>
<organism evidence="10 11">
    <name type="scientific">Aureimonas flava</name>
    <dbReference type="NCBI Taxonomy" id="2320271"/>
    <lineage>
        <taxon>Bacteria</taxon>
        <taxon>Pseudomonadati</taxon>
        <taxon>Pseudomonadota</taxon>
        <taxon>Alphaproteobacteria</taxon>
        <taxon>Hyphomicrobiales</taxon>
        <taxon>Aurantimonadaceae</taxon>
        <taxon>Aureimonas</taxon>
    </lineage>
</organism>
<dbReference type="PANTHER" id="PTHR11647">
    <property type="entry name" value="HYDRANTOINASE/DIHYDROPYRIMIDINASE FAMILY MEMBER"/>
    <property type="match status" value="1"/>
</dbReference>
<dbReference type="AlphaFoldDB" id="A0A3A1WQ11"/>
<proteinExistence type="inferred from homology"/>
<protein>
    <recommendedName>
        <fullName evidence="7">D-hydantoinase</fullName>
    </recommendedName>
</protein>
<comment type="caution">
    <text evidence="10">The sequence shown here is derived from an EMBL/GenBank/DDBJ whole genome shotgun (WGS) entry which is preliminary data.</text>
</comment>
<evidence type="ECO:0000313" key="11">
    <source>
        <dbReference type="Proteomes" id="UP000265750"/>
    </source>
</evidence>